<keyword evidence="3" id="KW-0378">Hydrolase</keyword>
<accession>A0A382KSI2</accession>
<dbReference type="PANTHER" id="PTHR35005:SF1">
    <property type="entry name" value="2-AMINO-5-FORMYLAMINO-6-RIBOSYLAMINOPYRIMIDIN-4(3H)-ONE 5'-MONOPHOSPHATE DEFORMYLASE"/>
    <property type="match status" value="1"/>
</dbReference>
<dbReference type="InterPro" id="IPR003785">
    <property type="entry name" value="Creatininase/forma_Hydrolase"/>
</dbReference>
<organism evidence="5">
    <name type="scientific">marine metagenome</name>
    <dbReference type="NCBI Taxonomy" id="408172"/>
    <lineage>
        <taxon>unclassified sequences</taxon>
        <taxon>metagenomes</taxon>
        <taxon>ecological metagenomes</taxon>
    </lineage>
</organism>
<name>A0A382KSI2_9ZZZZ</name>
<evidence type="ECO:0000256" key="4">
    <source>
        <dbReference type="ARBA" id="ARBA00022833"/>
    </source>
</evidence>
<dbReference type="GO" id="GO:0006602">
    <property type="term" value="P:creatinine catabolic process"/>
    <property type="evidence" value="ECO:0007669"/>
    <property type="project" value="InterPro"/>
</dbReference>
<comment type="cofactor">
    <cofactor evidence="1">
        <name>Zn(2+)</name>
        <dbReference type="ChEBI" id="CHEBI:29105"/>
    </cofactor>
</comment>
<sequence length="181" mass="20117">MPDIIRICELNWMEYDRRLREEAPVVMLPVGSLEQHGPHLPMNCDAIIPASICEAVAARNGGLVAPTINYGYKSQPKSGGGNHFPGTTSLDGQTLIFLVRDVIEEFARHGVRKIALMDGHYENNMFLVEAIDPALRDLRRDGIDDLSIAKLPYWEYASEATLDKAFPDGFPGWPLEHAGVM</sequence>
<dbReference type="PANTHER" id="PTHR35005">
    <property type="entry name" value="3-DEHYDRO-SCYLLO-INOSOSE HYDROLASE"/>
    <property type="match status" value="1"/>
</dbReference>
<protein>
    <recommendedName>
        <fullName evidence="6">Creatininase</fullName>
    </recommendedName>
</protein>
<evidence type="ECO:0000256" key="2">
    <source>
        <dbReference type="ARBA" id="ARBA00022723"/>
    </source>
</evidence>
<dbReference type="GO" id="GO:0009231">
    <property type="term" value="P:riboflavin biosynthetic process"/>
    <property type="evidence" value="ECO:0007669"/>
    <property type="project" value="TreeGrafter"/>
</dbReference>
<evidence type="ECO:0000256" key="1">
    <source>
        <dbReference type="ARBA" id="ARBA00001947"/>
    </source>
</evidence>
<dbReference type="GO" id="GO:0016811">
    <property type="term" value="F:hydrolase activity, acting on carbon-nitrogen (but not peptide) bonds, in linear amides"/>
    <property type="evidence" value="ECO:0007669"/>
    <property type="project" value="TreeGrafter"/>
</dbReference>
<dbReference type="AlphaFoldDB" id="A0A382KSI2"/>
<dbReference type="InterPro" id="IPR031034">
    <property type="entry name" value="Creatininase"/>
</dbReference>
<dbReference type="SUPFAM" id="SSF102215">
    <property type="entry name" value="Creatininase"/>
    <property type="match status" value="1"/>
</dbReference>
<evidence type="ECO:0008006" key="6">
    <source>
        <dbReference type="Google" id="ProtNLM"/>
    </source>
</evidence>
<feature type="non-terminal residue" evidence="5">
    <location>
        <position position="181"/>
    </location>
</feature>
<dbReference type="Pfam" id="PF02633">
    <property type="entry name" value="Creatininase"/>
    <property type="match status" value="1"/>
</dbReference>
<dbReference type="EMBL" id="UINC01081605">
    <property type="protein sequence ID" value="SVC25621.1"/>
    <property type="molecule type" value="Genomic_DNA"/>
</dbReference>
<proteinExistence type="predicted"/>
<keyword evidence="2" id="KW-0479">Metal-binding</keyword>
<keyword evidence="4" id="KW-0862">Zinc</keyword>
<dbReference type="GO" id="GO:0047789">
    <property type="term" value="F:creatininase activity"/>
    <property type="evidence" value="ECO:0007669"/>
    <property type="project" value="InterPro"/>
</dbReference>
<reference evidence="5" key="1">
    <citation type="submission" date="2018-05" db="EMBL/GenBank/DDBJ databases">
        <authorList>
            <person name="Lanie J.A."/>
            <person name="Ng W.-L."/>
            <person name="Kazmierczak K.M."/>
            <person name="Andrzejewski T.M."/>
            <person name="Davidsen T.M."/>
            <person name="Wayne K.J."/>
            <person name="Tettelin H."/>
            <person name="Glass J.I."/>
            <person name="Rusch D."/>
            <person name="Podicherti R."/>
            <person name="Tsui H.-C.T."/>
            <person name="Winkler M.E."/>
        </authorList>
    </citation>
    <scope>NUCLEOTIDE SEQUENCE</scope>
</reference>
<dbReference type="GO" id="GO:0046872">
    <property type="term" value="F:metal ion binding"/>
    <property type="evidence" value="ECO:0007669"/>
    <property type="project" value="UniProtKB-KW"/>
</dbReference>
<dbReference type="Gene3D" id="3.40.50.10310">
    <property type="entry name" value="Creatininase"/>
    <property type="match status" value="1"/>
</dbReference>
<dbReference type="NCBIfam" id="TIGR04448">
    <property type="entry name" value="creatininase"/>
    <property type="match status" value="1"/>
</dbReference>
<gene>
    <name evidence="5" type="ORF">METZ01_LOCUS278475</name>
</gene>
<dbReference type="InterPro" id="IPR024087">
    <property type="entry name" value="Creatininase-like_sf"/>
</dbReference>
<evidence type="ECO:0000313" key="5">
    <source>
        <dbReference type="EMBL" id="SVC25621.1"/>
    </source>
</evidence>
<evidence type="ECO:0000256" key="3">
    <source>
        <dbReference type="ARBA" id="ARBA00022801"/>
    </source>
</evidence>
<dbReference type="GO" id="GO:0006601">
    <property type="term" value="P:creatine biosynthetic process"/>
    <property type="evidence" value="ECO:0007669"/>
    <property type="project" value="InterPro"/>
</dbReference>